<gene>
    <name evidence="2" type="ORF">BWD14_11700</name>
</gene>
<dbReference type="Gene3D" id="1.10.260.40">
    <property type="entry name" value="lambda repressor-like DNA-binding domains"/>
    <property type="match status" value="1"/>
</dbReference>
<dbReference type="InterPro" id="IPR010982">
    <property type="entry name" value="Lambda_DNA-bd_dom_sf"/>
</dbReference>
<proteinExistence type="predicted"/>
<accession>A0AB73MM20</accession>
<dbReference type="GO" id="GO:0003677">
    <property type="term" value="F:DNA binding"/>
    <property type="evidence" value="ECO:0007669"/>
    <property type="project" value="InterPro"/>
</dbReference>
<reference evidence="2 3" key="1">
    <citation type="submission" date="2017-01" db="EMBL/GenBank/DDBJ databases">
        <title>Comparative genomic analysis of Brazilian Leptospira santarosai.</title>
        <authorList>
            <person name="Moreno L.Z."/>
            <person name="Miraglia F."/>
            <person name="Kremer F.S."/>
            <person name="Eslabao M.R."/>
            <person name="Lilenbaum W."/>
            <person name="Dellagostin O.A."/>
            <person name="Moreno A.M."/>
        </authorList>
    </citation>
    <scope>NUCLEOTIDE SEQUENCE [LARGE SCALE GENOMIC DNA]</scope>
    <source>
        <strain evidence="2 3">M52/8-19</strain>
    </source>
</reference>
<dbReference type="EMBL" id="MTSU01000010">
    <property type="protein sequence ID" value="ONF92595.1"/>
    <property type="molecule type" value="Genomic_DNA"/>
</dbReference>
<feature type="domain" description="HTH cro/C1-type" evidence="1">
    <location>
        <begin position="41"/>
        <end position="92"/>
    </location>
</feature>
<evidence type="ECO:0000313" key="2">
    <source>
        <dbReference type="EMBL" id="ONF92595.1"/>
    </source>
</evidence>
<dbReference type="RefSeq" id="WP_076637776.1">
    <property type="nucleotide sequence ID" value="NZ_MTSU01000010.1"/>
</dbReference>
<protein>
    <submittedName>
        <fullName evidence="2">Transcriptional regulator</fullName>
    </submittedName>
</protein>
<dbReference type="InterPro" id="IPR001387">
    <property type="entry name" value="Cro/C1-type_HTH"/>
</dbReference>
<dbReference type="SUPFAM" id="SSF47413">
    <property type="entry name" value="lambda repressor-like DNA-binding domains"/>
    <property type="match status" value="1"/>
</dbReference>
<evidence type="ECO:0000313" key="3">
    <source>
        <dbReference type="Proteomes" id="UP000189337"/>
    </source>
</evidence>
<dbReference type="AlphaFoldDB" id="A0AB73MM20"/>
<dbReference type="SMART" id="SM00530">
    <property type="entry name" value="HTH_XRE"/>
    <property type="match status" value="1"/>
</dbReference>
<evidence type="ECO:0000259" key="1">
    <source>
        <dbReference type="SMART" id="SM00530"/>
    </source>
</evidence>
<comment type="caution">
    <text evidence="2">The sequence shown here is derived from an EMBL/GenBank/DDBJ whole genome shotgun (WGS) entry which is preliminary data.</text>
</comment>
<name>A0AB73MM20_9LEPT</name>
<dbReference type="Proteomes" id="UP000189337">
    <property type="component" value="Unassembled WGS sequence"/>
</dbReference>
<organism evidence="2 3">
    <name type="scientific">Leptospira santarosai</name>
    <dbReference type="NCBI Taxonomy" id="28183"/>
    <lineage>
        <taxon>Bacteria</taxon>
        <taxon>Pseudomonadati</taxon>
        <taxon>Spirochaetota</taxon>
        <taxon>Spirochaetia</taxon>
        <taxon>Leptospirales</taxon>
        <taxon>Leptospiraceae</taxon>
        <taxon>Leptospira</taxon>
    </lineage>
</organism>
<sequence>MVKNKPKKDLKNFYHDLESYVPKDVIKDAKTEAQKQILKLKLAELRQKQGIKQTDVEGFSQVSVSRIESRSDIKISTLVDYVHACGMDIEIKAIPRKKKTKDEFLLLKA</sequence>